<evidence type="ECO:0000313" key="4">
    <source>
        <dbReference type="Proteomes" id="UP001497497"/>
    </source>
</evidence>
<dbReference type="PROSITE" id="PS50217">
    <property type="entry name" value="BZIP"/>
    <property type="match status" value="1"/>
</dbReference>
<evidence type="ECO:0000313" key="3">
    <source>
        <dbReference type="EMBL" id="CAL1532919.1"/>
    </source>
</evidence>
<reference evidence="3 4" key="1">
    <citation type="submission" date="2024-04" db="EMBL/GenBank/DDBJ databases">
        <authorList>
            <consortium name="Genoscope - CEA"/>
            <person name="William W."/>
        </authorList>
    </citation>
    <scope>NUCLEOTIDE SEQUENCE [LARGE SCALE GENOMIC DNA]</scope>
</reference>
<dbReference type="GO" id="GO:0003700">
    <property type="term" value="F:DNA-binding transcription factor activity"/>
    <property type="evidence" value="ECO:0007669"/>
    <property type="project" value="InterPro"/>
</dbReference>
<evidence type="ECO:0000256" key="1">
    <source>
        <dbReference type="SAM" id="MobiDB-lite"/>
    </source>
</evidence>
<name>A0AAV2HGU0_LYMST</name>
<dbReference type="AlphaFoldDB" id="A0AAV2HGU0"/>
<accession>A0AAV2HGU0</accession>
<sequence>MADDKKAKRRLQNVEAAKKSYETKKRERNELQEKNNSLVATQMSLLLEKSKLEDQVQLYEHMLTHFEHTCSDGDEQDADCLIVDSSQGHIPEVSLPLTNVSSHTHDRGVHYNGHSVHSNGFIDQSETAEAVKNLQHHSNSALDLSARTGSMHAPHHGGGHPRGSSEALSVQETAYEDVDDGLNIGATQEVELTTRRRKNRRQDGGGVSGHPSLVKRNRRDEVSPNSCARSLLDSKRGSQLTHGNRRFSVQ</sequence>
<gene>
    <name evidence="3" type="ORF">GSLYS_00006937001</name>
</gene>
<feature type="compositionally biased region" description="Basic and acidic residues" evidence="1">
    <location>
        <begin position="16"/>
        <end position="33"/>
    </location>
</feature>
<dbReference type="EMBL" id="CAXITT010000128">
    <property type="protein sequence ID" value="CAL1532919.1"/>
    <property type="molecule type" value="Genomic_DNA"/>
</dbReference>
<comment type="caution">
    <text evidence="3">The sequence shown here is derived from an EMBL/GenBank/DDBJ whole genome shotgun (WGS) entry which is preliminary data.</text>
</comment>
<dbReference type="Proteomes" id="UP001497497">
    <property type="component" value="Unassembled WGS sequence"/>
</dbReference>
<dbReference type="Gene3D" id="1.20.5.170">
    <property type="match status" value="1"/>
</dbReference>
<protein>
    <recommendedName>
        <fullName evidence="2">BZIP domain-containing protein</fullName>
    </recommendedName>
</protein>
<dbReference type="CDD" id="cd14686">
    <property type="entry name" value="bZIP"/>
    <property type="match status" value="1"/>
</dbReference>
<feature type="compositionally biased region" description="Polar residues" evidence="1">
    <location>
        <begin position="237"/>
        <end position="250"/>
    </location>
</feature>
<dbReference type="InterPro" id="IPR004827">
    <property type="entry name" value="bZIP"/>
</dbReference>
<feature type="region of interest" description="Disordered" evidence="1">
    <location>
        <begin position="148"/>
        <end position="250"/>
    </location>
</feature>
<proteinExistence type="predicted"/>
<feature type="region of interest" description="Disordered" evidence="1">
    <location>
        <begin position="1"/>
        <end position="35"/>
    </location>
</feature>
<evidence type="ECO:0000259" key="2">
    <source>
        <dbReference type="PROSITE" id="PS50217"/>
    </source>
</evidence>
<keyword evidence="4" id="KW-1185">Reference proteome</keyword>
<dbReference type="SMART" id="SM00338">
    <property type="entry name" value="BRLZ"/>
    <property type="match status" value="1"/>
</dbReference>
<organism evidence="3 4">
    <name type="scientific">Lymnaea stagnalis</name>
    <name type="common">Great pond snail</name>
    <name type="synonym">Helix stagnalis</name>
    <dbReference type="NCBI Taxonomy" id="6523"/>
    <lineage>
        <taxon>Eukaryota</taxon>
        <taxon>Metazoa</taxon>
        <taxon>Spiralia</taxon>
        <taxon>Lophotrochozoa</taxon>
        <taxon>Mollusca</taxon>
        <taxon>Gastropoda</taxon>
        <taxon>Heterobranchia</taxon>
        <taxon>Euthyneura</taxon>
        <taxon>Panpulmonata</taxon>
        <taxon>Hygrophila</taxon>
        <taxon>Lymnaeoidea</taxon>
        <taxon>Lymnaeidae</taxon>
        <taxon>Lymnaea</taxon>
    </lineage>
</organism>
<feature type="domain" description="BZIP" evidence="2">
    <location>
        <begin position="3"/>
        <end position="66"/>
    </location>
</feature>